<accession>A0A1V9X1W0</accession>
<name>A0A1V9X1W0_9ACAR</name>
<evidence type="ECO:0000256" key="5">
    <source>
        <dbReference type="ARBA" id="ARBA00023242"/>
    </source>
</evidence>
<dbReference type="Pfam" id="PF14799">
    <property type="entry name" value="FAM195"/>
    <property type="match status" value="1"/>
</dbReference>
<dbReference type="GO" id="GO:0005634">
    <property type="term" value="C:nucleus"/>
    <property type="evidence" value="ECO:0007669"/>
    <property type="project" value="UniProtKB-SubCell"/>
</dbReference>
<feature type="compositionally biased region" description="Polar residues" evidence="6">
    <location>
        <begin position="55"/>
        <end position="66"/>
    </location>
</feature>
<feature type="compositionally biased region" description="Low complexity" evidence="6">
    <location>
        <begin position="93"/>
        <end position="102"/>
    </location>
</feature>
<evidence type="ECO:0000256" key="3">
    <source>
        <dbReference type="ARBA" id="ARBA00010821"/>
    </source>
</evidence>
<keyword evidence="5" id="KW-0539">Nucleus</keyword>
<dbReference type="GO" id="GO:0010494">
    <property type="term" value="C:cytoplasmic stress granule"/>
    <property type="evidence" value="ECO:0007669"/>
    <property type="project" value="UniProtKB-SubCell"/>
</dbReference>
<comment type="similarity">
    <text evidence="3">Belongs to the MCRIP family.</text>
</comment>
<evidence type="ECO:0000256" key="2">
    <source>
        <dbReference type="ARBA" id="ARBA00004210"/>
    </source>
</evidence>
<dbReference type="InterPro" id="IPR029428">
    <property type="entry name" value="MCRIP"/>
</dbReference>
<dbReference type="EMBL" id="MNPL01028353">
    <property type="protein sequence ID" value="OQR67569.1"/>
    <property type="molecule type" value="Genomic_DNA"/>
</dbReference>
<dbReference type="InParanoid" id="A0A1V9X1W0"/>
<dbReference type="OrthoDB" id="9983138at2759"/>
<evidence type="ECO:0000313" key="8">
    <source>
        <dbReference type="Proteomes" id="UP000192247"/>
    </source>
</evidence>
<evidence type="ECO:0000256" key="6">
    <source>
        <dbReference type="SAM" id="MobiDB-lite"/>
    </source>
</evidence>
<protein>
    <submittedName>
        <fullName evidence="7">Uncharacterized protein</fullName>
    </submittedName>
</protein>
<evidence type="ECO:0000313" key="7">
    <source>
        <dbReference type="EMBL" id="OQR67569.1"/>
    </source>
</evidence>
<organism evidence="7 8">
    <name type="scientific">Tropilaelaps mercedesae</name>
    <dbReference type="NCBI Taxonomy" id="418985"/>
    <lineage>
        <taxon>Eukaryota</taxon>
        <taxon>Metazoa</taxon>
        <taxon>Ecdysozoa</taxon>
        <taxon>Arthropoda</taxon>
        <taxon>Chelicerata</taxon>
        <taxon>Arachnida</taxon>
        <taxon>Acari</taxon>
        <taxon>Parasitiformes</taxon>
        <taxon>Mesostigmata</taxon>
        <taxon>Gamasina</taxon>
        <taxon>Dermanyssoidea</taxon>
        <taxon>Laelapidae</taxon>
        <taxon>Tropilaelaps</taxon>
    </lineage>
</organism>
<reference evidence="7 8" key="1">
    <citation type="journal article" date="2017" name="Gigascience">
        <title>Draft genome of the honey bee ectoparasitic mite, Tropilaelaps mercedesae, is shaped by the parasitic life history.</title>
        <authorList>
            <person name="Dong X."/>
            <person name="Armstrong S.D."/>
            <person name="Xia D."/>
            <person name="Makepeace B.L."/>
            <person name="Darby A.C."/>
            <person name="Kadowaki T."/>
        </authorList>
    </citation>
    <scope>NUCLEOTIDE SEQUENCE [LARGE SCALE GENOMIC DNA]</scope>
    <source>
        <strain evidence="7">Wuxi-XJTLU</strain>
    </source>
</reference>
<proteinExistence type="inferred from homology"/>
<gene>
    <name evidence="7" type="ORF">BIW11_13448</name>
</gene>
<feature type="compositionally biased region" description="Polar residues" evidence="6">
    <location>
        <begin position="37"/>
        <end position="47"/>
    </location>
</feature>
<evidence type="ECO:0000256" key="1">
    <source>
        <dbReference type="ARBA" id="ARBA00004123"/>
    </source>
</evidence>
<evidence type="ECO:0000256" key="4">
    <source>
        <dbReference type="ARBA" id="ARBA00022490"/>
    </source>
</evidence>
<keyword evidence="4" id="KW-0963">Cytoplasm</keyword>
<feature type="region of interest" description="Disordered" evidence="6">
    <location>
        <begin position="37"/>
        <end position="70"/>
    </location>
</feature>
<sequence length="197" mass="21784">MMYAVTKAQNGVLSKTRLHGFNGIKYNSNSVTIVEPLNSISPPSGSRSPEDAVRRSSSVESITSTGPRPVFLGCANSTIAGRGSRQGKKALQQKKQQQQPEQNSPPVRPDSEVISFFARSWLAVNQALESSPKAGVPNPPLRPHVVHYRPAEPAKLPDFVPCNYETVWAEHQYHKMMRHIDLAIQTRNQDVREGISC</sequence>
<feature type="region of interest" description="Disordered" evidence="6">
    <location>
        <begin position="82"/>
        <end position="110"/>
    </location>
</feature>
<dbReference type="AlphaFoldDB" id="A0A1V9X1W0"/>
<comment type="subcellular location">
    <subcellularLocation>
        <location evidence="2">Cytoplasm</location>
        <location evidence="2">Stress granule</location>
    </subcellularLocation>
    <subcellularLocation>
        <location evidence="1">Nucleus</location>
    </subcellularLocation>
</comment>
<keyword evidence="8" id="KW-1185">Reference proteome</keyword>
<comment type="caution">
    <text evidence="7">The sequence shown here is derived from an EMBL/GenBank/DDBJ whole genome shotgun (WGS) entry which is preliminary data.</text>
</comment>
<dbReference type="Proteomes" id="UP000192247">
    <property type="component" value="Unassembled WGS sequence"/>
</dbReference>